<dbReference type="Gene3D" id="2.60.120.10">
    <property type="entry name" value="Jelly Rolls"/>
    <property type="match status" value="1"/>
</dbReference>
<dbReference type="PROSITE" id="PS50042">
    <property type="entry name" value="CNMP_BINDING_3"/>
    <property type="match status" value="1"/>
</dbReference>
<dbReference type="SUPFAM" id="SSF51206">
    <property type="entry name" value="cAMP-binding domain-like"/>
    <property type="match status" value="1"/>
</dbReference>
<dbReference type="RefSeq" id="WP_014216947.1">
    <property type="nucleotide sequence ID" value="NZ_LWBO01000084.1"/>
</dbReference>
<evidence type="ECO:0000259" key="1">
    <source>
        <dbReference type="PROSITE" id="PS50042"/>
    </source>
</evidence>
<dbReference type="Proteomes" id="UP000192277">
    <property type="component" value="Unassembled WGS sequence"/>
</dbReference>
<organism evidence="2 3">
    <name type="scientific">Niastella koreensis</name>
    <dbReference type="NCBI Taxonomy" id="354356"/>
    <lineage>
        <taxon>Bacteria</taxon>
        <taxon>Pseudomonadati</taxon>
        <taxon>Bacteroidota</taxon>
        <taxon>Chitinophagia</taxon>
        <taxon>Chitinophagales</taxon>
        <taxon>Chitinophagaceae</taxon>
        <taxon>Niastella</taxon>
    </lineage>
</organism>
<dbReference type="InterPro" id="IPR014710">
    <property type="entry name" value="RmlC-like_jellyroll"/>
</dbReference>
<feature type="domain" description="Cyclic nucleotide-binding" evidence="1">
    <location>
        <begin position="15"/>
        <end position="115"/>
    </location>
</feature>
<reference evidence="2 3" key="1">
    <citation type="submission" date="2016-04" db="EMBL/GenBank/DDBJ databases">
        <authorList>
            <person name="Chen L."/>
            <person name="Zhuang W."/>
            <person name="Wang G."/>
        </authorList>
    </citation>
    <scope>NUCLEOTIDE SEQUENCE [LARGE SCALE GENOMIC DNA]</scope>
    <source>
        <strain evidence="3">GR20</strain>
    </source>
</reference>
<evidence type="ECO:0000313" key="2">
    <source>
        <dbReference type="EMBL" id="OQP39276.1"/>
    </source>
</evidence>
<accession>A0ABX3NM81</accession>
<gene>
    <name evidence="2" type="ORF">A4D02_18310</name>
</gene>
<name>A0ABX3NM81_9BACT</name>
<dbReference type="CDD" id="cd00038">
    <property type="entry name" value="CAP_ED"/>
    <property type="match status" value="1"/>
</dbReference>
<dbReference type="Pfam" id="PF00027">
    <property type="entry name" value="cNMP_binding"/>
    <property type="match status" value="1"/>
</dbReference>
<dbReference type="InterPro" id="IPR018490">
    <property type="entry name" value="cNMP-bd_dom_sf"/>
</dbReference>
<evidence type="ECO:0000313" key="3">
    <source>
        <dbReference type="Proteomes" id="UP000192277"/>
    </source>
</evidence>
<proteinExistence type="predicted"/>
<protein>
    <submittedName>
        <fullName evidence="2">Cyclic nucleotide-binding protein</fullName>
    </submittedName>
</protein>
<dbReference type="InterPro" id="IPR000595">
    <property type="entry name" value="cNMP-bd_dom"/>
</dbReference>
<sequence length="192" mass="22349">MNTDFFAVIYNHPLLKKEDYEAIGNAHTKLQFQQGAMLLETGKTAKEFYVVEHGLLRSFLFDYKGIETTTEFYCGNEVLIESFSLFHRIASKENFQAVTDAIVWKIEYDRFQELLHNIEGLREWGRTWATSQLFMLKQRSINTLTISATDRYLSLVNERPEVIKLSPLKYIASYLGITDTSLSRIRRDISNT</sequence>
<comment type="caution">
    <text evidence="2">The sequence shown here is derived from an EMBL/GenBank/DDBJ whole genome shotgun (WGS) entry which is preliminary data.</text>
</comment>
<dbReference type="EMBL" id="LWBO01000084">
    <property type="protein sequence ID" value="OQP39276.1"/>
    <property type="molecule type" value="Genomic_DNA"/>
</dbReference>
<keyword evidence="3" id="KW-1185">Reference proteome</keyword>